<dbReference type="RefSeq" id="WP_019966411.1">
    <property type="nucleotide sequence ID" value="NZ_UGSK01000001.1"/>
</dbReference>
<dbReference type="AlphaFoldDB" id="A0A378ZUC6"/>
<protein>
    <submittedName>
        <fullName evidence="1">Uncharacterized protein</fullName>
    </submittedName>
</protein>
<name>A0A378ZUC6_9HYPH</name>
<proteinExistence type="predicted"/>
<evidence type="ECO:0000313" key="1">
    <source>
        <dbReference type="EMBL" id="SUB00846.1"/>
    </source>
</evidence>
<dbReference type="Pfam" id="PF13412">
    <property type="entry name" value="HTH_24"/>
    <property type="match status" value="1"/>
</dbReference>
<dbReference type="Proteomes" id="UP000255000">
    <property type="component" value="Unassembled WGS sequence"/>
</dbReference>
<dbReference type="EMBL" id="UGSK01000001">
    <property type="protein sequence ID" value="SUB00846.1"/>
    <property type="molecule type" value="Genomic_DNA"/>
</dbReference>
<accession>A0A378ZUC6</accession>
<evidence type="ECO:0000313" key="2">
    <source>
        <dbReference type="Proteomes" id="UP000255000"/>
    </source>
</evidence>
<dbReference type="OrthoDB" id="7866993at2"/>
<gene>
    <name evidence="1" type="ORF">NCTC13350_01771</name>
</gene>
<sequence length="340" mass="38299">MSSTDAKVLALDEPWLVLNSKVRGVFRIDLDLTFRSWDTLRYEIEQLSLPCLPHVVVGHELPDGAIERPHLLFLLPFGSEVWFDPQDARCRRDIMSLWRGVHAGITKAFLSLGADPGALANPMRIKNPMSPFWKFQIWNESEFPDLSEWAGWVDTSTSRDAMIRESAEKLSKLDKTASNSLFTTLQRRAFDILREMRNANDPVYTETISSGDRDKLAETLFDRLVPEAVAMASNPRQAMAILYRVTPFAAERWDPARASHDGRKDRGACAAEVEGLDLHERHAVGGRYGAAERARKSVQTIREAIAALHAEGRKISKSEISRRTGLSRPTVHAHWNDANS</sequence>
<reference evidence="1 2" key="1">
    <citation type="submission" date="2018-06" db="EMBL/GenBank/DDBJ databases">
        <authorList>
            <consortium name="Pathogen Informatics"/>
            <person name="Doyle S."/>
        </authorList>
    </citation>
    <scope>NUCLEOTIDE SEQUENCE [LARGE SCALE GENOMIC DNA]</scope>
    <source>
        <strain evidence="1 2">NCTC13350</strain>
    </source>
</reference>
<organism evidence="1 2">
    <name type="scientific">Pannonibacter phragmitetus</name>
    <dbReference type="NCBI Taxonomy" id="121719"/>
    <lineage>
        <taxon>Bacteria</taxon>
        <taxon>Pseudomonadati</taxon>
        <taxon>Pseudomonadota</taxon>
        <taxon>Alphaproteobacteria</taxon>
        <taxon>Hyphomicrobiales</taxon>
        <taxon>Stappiaceae</taxon>
        <taxon>Pannonibacter</taxon>
    </lineage>
</organism>